<name>A0A565CVN0_9BRAS</name>
<gene>
    <name evidence="2" type="ORF">ANE_LOCUS28045</name>
</gene>
<proteinExistence type="predicted"/>
<dbReference type="AlphaFoldDB" id="A0A565CVN0"/>
<evidence type="ECO:0000256" key="1">
    <source>
        <dbReference type="SAM" id="Coils"/>
    </source>
</evidence>
<sequence>MKSRNNDEIELEEALAREKENLEKLLLECYEQDKSHLQAKALEQMHQGNLHLWKETEYVHAIERERLERVKCEHELVKGHVEVYKRDVYAMREERDNALKLVHEITTKHENMCSKAKEFESRYKVELILTKALIEEKQEITTKHEKMCLKAERFESKYEGELVLTKALMKENKRSQQSKRSPLGY</sequence>
<keyword evidence="1" id="KW-0175">Coiled coil</keyword>
<organism evidence="2 3">
    <name type="scientific">Arabis nemorensis</name>
    <dbReference type="NCBI Taxonomy" id="586526"/>
    <lineage>
        <taxon>Eukaryota</taxon>
        <taxon>Viridiplantae</taxon>
        <taxon>Streptophyta</taxon>
        <taxon>Embryophyta</taxon>
        <taxon>Tracheophyta</taxon>
        <taxon>Spermatophyta</taxon>
        <taxon>Magnoliopsida</taxon>
        <taxon>eudicotyledons</taxon>
        <taxon>Gunneridae</taxon>
        <taxon>Pentapetalae</taxon>
        <taxon>rosids</taxon>
        <taxon>malvids</taxon>
        <taxon>Brassicales</taxon>
        <taxon>Brassicaceae</taxon>
        <taxon>Arabideae</taxon>
        <taxon>Arabis</taxon>
    </lineage>
</organism>
<comment type="caution">
    <text evidence="2">The sequence shown here is derived from an EMBL/GenBank/DDBJ whole genome shotgun (WGS) entry which is preliminary data.</text>
</comment>
<protein>
    <submittedName>
        <fullName evidence="2">Uncharacterized protein</fullName>
    </submittedName>
</protein>
<accession>A0A565CVN0</accession>
<feature type="coiled-coil region" evidence="1">
    <location>
        <begin position="5"/>
        <end position="32"/>
    </location>
</feature>
<evidence type="ECO:0000313" key="3">
    <source>
        <dbReference type="Proteomes" id="UP000489600"/>
    </source>
</evidence>
<reference evidence="2" key="1">
    <citation type="submission" date="2019-07" db="EMBL/GenBank/DDBJ databases">
        <authorList>
            <person name="Dittberner H."/>
        </authorList>
    </citation>
    <scope>NUCLEOTIDE SEQUENCE [LARGE SCALE GENOMIC DNA]</scope>
</reference>
<dbReference type="Proteomes" id="UP000489600">
    <property type="component" value="Unassembled WGS sequence"/>
</dbReference>
<keyword evidence="3" id="KW-1185">Reference proteome</keyword>
<evidence type="ECO:0000313" key="2">
    <source>
        <dbReference type="EMBL" id="VVB17601.1"/>
    </source>
</evidence>
<dbReference type="EMBL" id="CABITT030000008">
    <property type="protein sequence ID" value="VVB17601.1"/>
    <property type="molecule type" value="Genomic_DNA"/>
</dbReference>